<dbReference type="EMBL" id="FR796408">
    <property type="protein sequence ID" value="CAJ02671.1"/>
    <property type="molecule type" value="Genomic_DNA"/>
</dbReference>
<feature type="transmembrane region" description="Helical" evidence="2">
    <location>
        <begin position="76"/>
        <end position="95"/>
    </location>
</feature>
<reference evidence="3 4" key="1">
    <citation type="journal article" date="2005" name="Science">
        <title>The genome of the kinetoplastid parasite, Leishmania major.</title>
        <authorList>
            <person name="Ivens A.C."/>
            <person name="Peacock C.S."/>
            <person name="Worthey E.A."/>
            <person name="Murphy L."/>
            <person name="Aggarwal G."/>
            <person name="Berriman M."/>
            <person name="Sisk E."/>
            <person name="Rajandream M.A."/>
            <person name="Adlem E."/>
            <person name="Aert R."/>
            <person name="Anupama A."/>
            <person name="Apostolou Z."/>
            <person name="Attipoe P."/>
            <person name="Bason N."/>
            <person name="Bauser C."/>
            <person name="Beck A."/>
            <person name="Beverley S.M."/>
            <person name="Bianchettin G."/>
            <person name="Borzym K."/>
            <person name="Bothe G."/>
            <person name="Bruschi C.V."/>
            <person name="Collins M."/>
            <person name="Cadag E."/>
            <person name="Ciarloni L."/>
            <person name="Clayton C."/>
            <person name="Coulson R.M."/>
            <person name="Cronin A."/>
            <person name="Cruz A.K."/>
            <person name="Davies R.M."/>
            <person name="De Gaudenzi J."/>
            <person name="Dobson D.E."/>
            <person name="Duesterhoeft A."/>
            <person name="Fazelina G."/>
            <person name="Fosker N."/>
            <person name="Frasch A.C."/>
            <person name="Fraser A."/>
            <person name="Fuchs M."/>
            <person name="Gabel C."/>
            <person name="Goble A."/>
            <person name="Goffeau A."/>
            <person name="Harris D."/>
            <person name="Hertz-Fowler C."/>
            <person name="Hilbert H."/>
            <person name="Horn D."/>
            <person name="Huang Y."/>
            <person name="Klages S."/>
            <person name="Knights A."/>
            <person name="Kube M."/>
            <person name="Larke N."/>
            <person name="Litvin L."/>
            <person name="Lord A."/>
            <person name="Louie T."/>
            <person name="Marra M."/>
            <person name="Masuy D."/>
            <person name="Matthews K."/>
            <person name="Michaeli S."/>
            <person name="Mottram J.C."/>
            <person name="Muller-Auer S."/>
            <person name="Munden H."/>
            <person name="Nelson S."/>
            <person name="Norbertczak H."/>
            <person name="Oliver K."/>
            <person name="O'neil S."/>
            <person name="Pentony M."/>
            <person name="Pohl T.M."/>
            <person name="Price C."/>
            <person name="Purnelle B."/>
            <person name="Quail M.A."/>
            <person name="Rabbinowitsch E."/>
            <person name="Reinhardt R."/>
            <person name="Rieger M."/>
            <person name="Rinta J."/>
            <person name="Robben J."/>
            <person name="Robertson L."/>
            <person name="Ruiz J.C."/>
            <person name="Rutter S."/>
            <person name="Saunders D."/>
            <person name="Schafer M."/>
            <person name="Schein J."/>
            <person name="Schwartz D.C."/>
            <person name="Seeger K."/>
            <person name="Seyler A."/>
            <person name="Sharp S."/>
            <person name="Shin H."/>
            <person name="Sivam D."/>
            <person name="Squares R."/>
            <person name="Squares S."/>
            <person name="Tosato V."/>
            <person name="Vogt C."/>
            <person name="Volckaert G."/>
            <person name="Wambutt R."/>
            <person name="Warren T."/>
            <person name="Wedler H."/>
            <person name="Woodward J."/>
            <person name="Zhou S."/>
            <person name="Zimmermann W."/>
            <person name="Smith D.F."/>
            <person name="Blackwell J.M."/>
            <person name="Stuart K.D."/>
            <person name="Barrell B."/>
            <person name="Myler P.J."/>
        </authorList>
    </citation>
    <scope>NUCLEOTIDE SEQUENCE [LARGE SCALE GENOMIC DNA]</scope>
    <source>
        <strain evidence="4">MHOM/IL/81/Friedlin</strain>
    </source>
</reference>
<protein>
    <recommendedName>
        <fullName evidence="5">Alkaline phosphatase</fullName>
    </recommendedName>
</protein>
<dbReference type="KEGG" id="lma:LMJF_12_0600"/>
<dbReference type="InParanoid" id="Q4QGN3"/>
<gene>
    <name evidence="3" type="ORF">LMJF_12_0600</name>
</gene>
<dbReference type="OMA" id="MQNTVAD"/>
<dbReference type="Gene3D" id="3.40.720.10">
    <property type="entry name" value="Alkaline Phosphatase, subunit A"/>
    <property type="match status" value="1"/>
</dbReference>
<sequence>MFGESYVESGASKAAHGGGRYTTTRIESPALHAAGASFSGANGQQQHLRSVKEIIATLDEEHEISGLKGGGCCSRIFVPFLTLAMMIAIFVAIVYTSGTGSEVEASPRVAMIVLEGFSGTVFHALMESGVHMPNIAHMLSSQKGVWAECATSSQSSCARAVVVENDTSGEVYVSAAAAMTSLFSGVSPREHQVYNGSLESMSMYANTSKMNPSIAKRVKDAGMKVSVVGTSHAINSLSIALGSCSRPGVLDMECAASREELLRASVDEYSGSVQLDCLASSSCNMDTRKMTSPTDPQQCSSGQAEAQFTRHLNSIFGGLAYSTQTQEAAMQNTVADNLDNSLFVFHFDALAVRAASTYLPDFQYNASSKEYVAQVYLLDALVGQVISYVRDRARSQKENWLIVGVSNHGGDDKPYAIPNPVSTSENTIAFFMATYTNNMKRFVTLAPLQRPVTQLDVLPTVLTWLNVVPFDAETSAVTAGTNTTAASPAVEARVMERRHFEGLVQGICSSGASLKNCAL</sequence>
<keyword evidence="4" id="KW-1185">Reference proteome</keyword>
<dbReference type="InterPro" id="IPR017850">
    <property type="entry name" value="Alkaline_phosphatase_core_sf"/>
</dbReference>
<dbReference type="SUPFAM" id="SSF53649">
    <property type="entry name" value="Alkaline phosphatase-like"/>
    <property type="match status" value="1"/>
</dbReference>
<dbReference type="VEuPathDB" id="TriTrypDB:LMJLV39_120011500"/>
<keyword evidence="2" id="KW-0472">Membrane</keyword>
<evidence type="ECO:0000313" key="3">
    <source>
        <dbReference type="EMBL" id="CAJ02671.1"/>
    </source>
</evidence>
<dbReference type="HOGENOM" id="CLU_525278_0_0_1"/>
<keyword evidence="2" id="KW-1133">Transmembrane helix</keyword>
<dbReference type="VEuPathDB" id="TriTrypDB:LMJSD75_120011400"/>
<proteinExistence type="predicted"/>
<accession>Q4QGN3</accession>
<evidence type="ECO:0000313" key="4">
    <source>
        <dbReference type="Proteomes" id="UP000000542"/>
    </source>
</evidence>
<name>Q4QGN3_LEIMA</name>
<organism evidence="3 4">
    <name type="scientific">Leishmania major</name>
    <dbReference type="NCBI Taxonomy" id="5664"/>
    <lineage>
        <taxon>Eukaryota</taxon>
        <taxon>Discoba</taxon>
        <taxon>Euglenozoa</taxon>
        <taxon>Kinetoplastea</taxon>
        <taxon>Metakinetoplastina</taxon>
        <taxon>Trypanosomatida</taxon>
        <taxon>Trypanosomatidae</taxon>
        <taxon>Leishmaniinae</taxon>
        <taxon>Leishmania</taxon>
    </lineage>
</organism>
<dbReference type="VEuPathDB" id="TriTrypDB:LMJFC_120013200"/>
<dbReference type="eggNOG" id="ENOG502QVFJ">
    <property type="taxonomic scope" value="Eukaryota"/>
</dbReference>
<reference evidence="3 4" key="2">
    <citation type="journal article" date="2011" name="Genome Res.">
        <title>Chromosome and gene copy number variation allow major structural change between species and strains of Leishmania.</title>
        <authorList>
            <person name="Rogers M.B."/>
            <person name="Hilley J.D."/>
            <person name="Dickens N.J."/>
            <person name="Wilkes J."/>
            <person name="Bates P.A."/>
            <person name="Depledge D.P."/>
            <person name="Harris D."/>
            <person name="Her Y."/>
            <person name="Herzyk P."/>
            <person name="Imamura H."/>
            <person name="Otto T.D."/>
            <person name="Sanders M."/>
            <person name="Seeger K."/>
            <person name="Dujardin J.C."/>
            <person name="Berriman M."/>
            <person name="Smith D.F."/>
            <person name="Hertz-Fowler C."/>
            <person name="Mottram J.C."/>
        </authorList>
    </citation>
    <scope>NUCLEOTIDE SEQUENCE [LARGE SCALE GENOMIC DNA]</scope>
    <source>
        <strain evidence="4">MHOM/IL/81/Friedlin</strain>
    </source>
</reference>
<dbReference type="RefSeq" id="XP_001681665.1">
    <property type="nucleotide sequence ID" value="XM_001681613.1"/>
</dbReference>
<dbReference type="AlphaFoldDB" id="Q4QGN3"/>
<evidence type="ECO:0008006" key="5">
    <source>
        <dbReference type="Google" id="ProtNLM"/>
    </source>
</evidence>
<keyword evidence="2" id="KW-0812">Transmembrane</keyword>
<evidence type="ECO:0000256" key="2">
    <source>
        <dbReference type="SAM" id="Phobius"/>
    </source>
</evidence>
<dbReference type="GeneID" id="5649950"/>
<dbReference type="Proteomes" id="UP000000542">
    <property type="component" value="Chromosome 12"/>
</dbReference>
<evidence type="ECO:0000256" key="1">
    <source>
        <dbReference type="SAM" id="MobiDB-lite"/>
    </source>
</evidence>
<dbReference type="VEuPathDB" id="TriTrypDB:LmjF.12.0600"/>
<feature type="region of interest" description="Disordered" evidence="1">
    <location>
        <begin position="1"/>
        <end position="20"/>
    </location>
</feature>